<keyword evidence="14" id="KW-1185">Reference proteome</keyword>
<dbReference type="GO" id="GO:0044614">
    <property type="term" value="C:nuclear pore cytoplasmic filaments"/>
    <property type="evidence" value="ECO:0007669"/>
    <property type="project" value="TreeGrafter"/>
</dbReference>
<feature type="region of interest" description="Disordered" evidence="11">
    <location>
        <begin position="1438"/>
        <end position="1467"/>
    </location>
</feature>
<dbReference type="STRING" id="42251.A0A2T6ZPI6"/>
<dbReference type="Gene3D" id="3.30.1610.10">
    <property type="entry name" value="Peptidase S59, nucleoporin"/>
    <property type="match status" value="1"/>
</dbReference>
<evidence type="ECO:0000313" key="14">
    <source>
        <dbReference type="Proteomes" id="UP000244722"/>
    </source>
</evidence>
<evidence type="ECO:0000256" key="9">
    <source>
        <dbReference type="ARBA" id="ARBA00023132"/>
    </source>
</evidence>
<keyword evidence="3" id="KW-0813">Transport</keyword>
<feature type="compositionally biased region" description="Acidic residues" evidence="11">
    <location>
        <begin position="1175"/>
        <end position="1188"/>
    </location>
</feature>
<evidence type="ECO:0000256" key="8">
    <source>
        <dbReference type="ARBA" id="ARBA00023010"/>
    </source>
</evidence>
<dbReference type="GO" id="GO:0000973">
    <property type="term" value="P:post-transcriptional tethering of RNA polymerase II gene DNA at nuclear periphery"/>
    <property type="evidence" value="ECO:0007669"/>
    <property type="project" value="TreeGrafter"/>
</dbReference>
<comment type="similarity">
    <text evidence="2">Belongs to the nucleoporin GLFG family.</text>
</comment>
<evidence type="ECO:0000256" key="1">
    <source>
        <dbReference type="ARBA" id="ARBA00004567"/>
    </source>
</evidence>
<proteinExistence type="inferred from homology"/>
<sequence length="2123" mass="223431">MFGAGTSGGTGGGFGGFGTNNNNNNQAGNTSGSVFGTGTGFGQPASAGFGNTGGGFGQQQNTSNAFGAATTTNTGFGGTSGGTSRNLFHHRHRHYHYLLLYMQCLAAHKAHVVLILYRLLLLLQVSEMIANIPFAPFTHSGGGSGPTQYRASKSNIPATPIGFGATNNAAASPFGAAKPFGGTTQPASGGLFGGNNASNTTSGASGFGFGAANNASNVFGGGGGSGGGGNTAATSGGGLFGGSKPTFGPTTTTAGATGGLFGTANSGTGGAFGGAANTGIGFSSGTGQGPLTGTANPPYTAFTEKEAQGGTTNHFQTIAFMPAYKNWSLEELRLQDYVQGRRYGTDSGNSGAFGQGTQFGAAFGATNNNNTSSFGATNNSATTGGGLFGNTANNNTTSAPFGATNTGGGFGTGGTQTGGGLFGANKPATGGLFGGTNNTATAGGGGGLFGTGANNTATGAFGGGNTTGTFGAAGTTGATGGLFGAANNNQQAQKPFSFGNTGTGFGGGASNTAFNAQGNNAPTTGGGLFGNTQSTTPAFGAAQAGTGFGGAGGAFGAAGQNQGGTAFGTFGNNNQAQQNKPPFGAPFGAAQATTTAGGGGLFGNNNQQQQQQQQNAGGLFGGGDNKPFGPPTISTGAQGGGLFGGGAAATGGTAGGLFGGGQAPQASQGGLFGSGAGANAGGGGLFGNNANKPPGTQGGGLFSNTGAPAPTGGGLFGGPALGSQLNTSTGGGFFNNQQQQQPQQQQQMAGNSLFGSQFGNSLQGQQQQQGLTASIMDSPYVNPVLGSSLGNVPNSLMGPIAIPLSSSVQTKKAAMIPHYKIAPRQPSLAPRLGNSFSRSGSPFAASSGSHATLGNSGSLGRSFSSTNKLHLFDGDDSILNSSSFTPNTSSRVASLKRLVIDKKIRDQDLFSGGQDLRKDNSGSSDFAAKGGTKGILKKTVSFDIAANRRGEDELFGVGTTSAKGKETVGPTPTAEEMGFLRSTPERRRFREVEETSNGSASANDAPVVGNEVAIIPEKPKDDKSPGTYWMVPNASKLKILPKEQQKRVMNLTIGRRGYGQVRFDNPVDISDIEDIDKIPGHIVLFAQRVCTVYPETMPKPPPGKGLNVPATITLEDCFPVSKNERGKIRDPEHPRYITHIRRLKSIKDTEFVNYLANEGMWIFRVRHFTTYGLVESDDEEEEGGDYTVDESTMLPTGETPTPARTPGSSLWDGDEESSMDADVSGVDNTSSYDDTFDFKKFGSSAITSRSNRDRYGSFLDRSDREPTYEQSEEGDVTMDQSFLDEGSVGSAEDVDEPAEPESDQSEEEVDTTIVVDDETDGDVTGASVLANSYMLSPVKEDEEEDTITQDTPAKPLPMGQNWTEQLNNTISPKKRRFGGESFMASTRKLTNSPVKKFNIEPMSYGLLDLANDLYGGGASGINGNSTKGKGKAVWDQVESPTSSRCRHESAWTATKDDKGNADTESDDKRWRNAIKPVWGKDGSIIYFGDLEGLERRRNYRTDLKLAKLKYSIQDSESQGAPEPLQLQLRATAIKRDEFNVPVAELQMDTLFHSFTQLGWSPDDPASQHEKSVWELASVLWDPITRELALEEESQEMIEYMQETCRKERLSKFLEALVEVAADEHVHGATTLEEAAIAHLTAHRIEQACASLLEAGDFRLANLISMVGGDAKLSSSIKKQLEQWKNKGVLAEIPVPIRALYELLAGNTCYSEGVRGPPEDAAPSFFIPDRFNLDWKRGFGLKLWYGCPEEEPIGNAVVDYEADMREYPEAVPAPKPWYHTEVNPAHDGAIDILWGLLKLYADRELNLEEVLAPMNMTTSYIDYRLSWQLRTIFAKKGIRDFSGGKLHRRIDGTDEFIAGSMADQITIDFAGELETLGMWEWAIFVLLHLTDTDSRETAVRNVIGKHIDELESAEGADVGRKLEFLEKTLLIPKNWIYEARALQARSAGRHLLEAEYLLAAQAWNEAHKTVVKKVAPEAVISGDLEILKLTLAKFEDVDLVDKWNLGGQIYLDYIHLQEYVLSGKLYLGPAKNAPGQKGLPKSNSPKDLARRLLIGLKNADRKGFLQNVAVREMAGVVGSWVLKSEDMVSEAPKLLELPLTEDQFLRKTVNLGLAYYKARLQEVR</sequence>
<dbReference type="InterPro" id="IPR007230">
    <property type="entry name" value="Nup98_auto-Pept-S59_dom"/>
</dbReference>
<gene>
    <name evidence="13" type="ORF">B9Z19DRAFT_1128372</name>
</gene>
<dbReference type="GO" id="GO:0017056">
    <property type="term" value="F:structural constituent of nuclear pore"/>
    <property type="evidence" value="ECO:0007669"/>
    <property type="project" value="InterPro"/>
</dbReference>
<name>A0A2T6ZPI6_TUBBO</name>
<keyword evidence="10" id="KW-0539">Nucleus</keyword>
<keyword evidence="6" id="KW-0509">mRNA transport</keyword>
<evidence type="ECO:0000256" key="2">
    <source>
        <dbReference type="ARBA" id="ARBA00008926"/>
    </source>
</evidence>
<evidence type="ECO:0000259" key="12">
    <source>
        <dbReference type="PROSITE" id="PS51434"/>
    </source>
</evidence>
<dbReference type="GO" id="GO:0051028">
    <property type="term" value="P:mRNA transport"/>
    <property type="evidence" value="ECO:0007669"/>
    <property type="project" value="UniProtKB-KW"/>
</dbReference>
<evidence type="ECO:0000313" key="13">
    <source>
        <dbReference type="EMBL" id="PUU77392.1"/>
    </source>
</evidence>
<feature type="compositionally biased region" description="Acidic residues" evidence="11">
    <location>
        <begin position="1292"/>
        <end position="1310"/>
    </location>
</feature>
<feature type="compositionally biased region" description="Low complexity" evidence="11">
    <location>
        <begin position="754"/>
        <end position="770"/>
    </location>
</feature>
<dbReference type="GO" id="GO:0034398">
    <property type="term" value="P:telomere tethering at nuclear periphery"/>
    <property type="evidence" value="ECO:0007669"/>
    <property type="project" value="TreeGrafter"/>
</dbReference>
<dbReference type="OrthoDB" id="3797628at2759"/>
<evidence type="ECO:0000256" key="10">
    <source>
        <dbReference type="ARBA" id="ARBA00023242"/>
    </source>
</evidence>
<reference evidence="13 14" key="1">
    <citation type="submission" date="2017-04" db="EMBL/GenBank/DDBJ databases">
        <title>Draft genome sequence of Tuber borchii Vittad., a whitish edible truffle.</title>
        <authorList>
            <consortium name="DOE Joint Genome Institute"/>
            <person name="Murat C."/>
            <person name="Kuo A."/>
            <person name="Barry K.W."/>
            <person name="Clum A."/>
            <person name="Dockter R.B."/>
            <person name="Fauchery L."/>
            <person name="Iotti M."/>
            <person name="Kohler A."/>
            <person name="Labutti K."/>
            <person name="Lindquist E.A."/>
            <person name="Lipzen A."/>
            <person name="Ohm R.A."/>
            <person name="Wang M."/>
            <person name="Grigoriev I.V."/>
            <person name="Zambonelli A."/>
            <person name="Martin F.M."/>
        </authorList>
    </citation>
    <scope>NUCLEOTIDE SEQUENCE [LARGE SCALE GENOMIC DNA]</scope>
    <source>
        <strain evidence="13 14">Tbo3840</strain>
    </source>
</reference>
<comment type="caution">
    <text evidence="13">The sequence shown here is derived from an EMBL/GenBank/DDBJ whole genome shotgun (WGS) entry which is preliminary data.</text>
</comment>
<feature type="compositionally biased region" description="Basic and acidic residues" evidence="11">
    <location>
        <begin position="1445"/>
        <end position="1467"/>
    </location>
</feature>
<feature type="region of interest" description="Disordered" evidence="11">
    <location>
        <begin position="1254"/>
        <end position="1310"/>
    </location>
</feature>
<dbReference type="SUPFAM" id="SSF82215">
    <property type="entry name" value="C-terminal autoproteolytic domain of nucleoporin nup98"/>
    <property type="match status" value="1"/>
</dbReference>
<protein>
    <submittedName>
        <fullName evidence="13">Nuclear protein 96-domain-containing protein</fullName>
    </submittedName>
</protein>
<evidence type="ECO:0000256" key="4">
    <source>
        <dbReference type="ARBA" id="ARBA00022737"/>
    </source>
</evidence>
<dbReference type="GO" id="GO:0003723">
    <property type="term" value="F:RNA binding"/>
    <property type="evidence" value="ECO:0007669"/>
    <property type="project" value="TreeGrafter"/>
</dbReference>
<dbReference type="Pfam" id="PF04096">
    <property type="entry name" value="Nucleoporin2"/>
    <property type="match status" value="1"/>
</dbReference>
<dbReference type="FunFam" id="1.10.10.2360:FF:000001">
    <property type="entry name" value="Nuclear pore complex protein Nup98-Nup96"/>
    <property type="match status" value="1"/>
</dbReference>
<feature type="region of interest" description="Disordered" evidence="11">
    <location>
        <begin position="687"/>
        <end position="770"/>
    </location>
</feature>
<dbReference type="GO" id="GO:0006405">
    <property type="term" value="P:RNA export from nucleus"/>
    <property type="evidence" value="ECO:0007669"/>
    <property type="project" value="TreeGrafter"/>
</dbReference>
<dbReference type="InterPro" id="IPR021967">
    <property type="entry name" value="Nup98_C"/>
</dbReference>
<dbReference type="PANTHER" id="PTHR23198">
    <property type="entry name" value="NUCLEOPORIN"/>
    <property type="match status" value="1"/>
</dbReference>
<evidence type="ECO:0000256" key="6">
    <source>
        <dbReference type="ARBA" id="ARBA00022816"/>
    </source>
</evidence>
<feature type="compositionally biased region" description="Low complexity" evidence="11">
    <location>
        <begin position="737"/>
        <end position="747"/>
    </location>
</feature>
<dbReference type="InterPro" id="IPR037665">
    <property type="entry name" value="Nucleoporin_S59-like"/>
</dbReference>
<dbReference type="Gene3D" id="1.25.40.690">
    <property type="match status" value="1"/>
</dbReference>
<feature type="region of interest" description="Disordered" evidence="11">
    <location>
        <begin position="1175"/>
        <end position="1229"/>
    </location>
</feature>
<accession>A0A2T6ZPI6</accession>
<feature type="compositionally biased region" description="Basic and acidic residues" evidence="11">
    <location>
        <begin position="1254"/>
        <end position="1267"/>
    </location>
</feature>
<keyword evidence="8" id="KW-0811">Translocation</keyword>
<dbReference type="GO" id="GO:0006606">
    <property type="term" value="P:protein import into nucleus"/>
    <property type="evidence" value="ECO:0007669"/>
    <property type="project" value="TreeGrafter"/>
</dbReference>
<dbReference type="Gene3D" id="1.10.10.2360">
    <property type="match status" value="1"/>
</dbReference>
<dbReference type="EMBL" id="NESQ01000154">
    <property type="protein sequence ID" value="PUU77392.1"/>
    <property type="molecule type" value="Genomic_DNA"/>
</dbReference>
<dbReference type="Pfam" id="PF12110">
    <property type="entry name" value="Nup96"/>
    <property type="match status" value="1"/>
</dbReference>
<evidence type="ECO:0000256" key="5">
    <source>
        <dbReference type="ARBA" id="ARBA00022813"/>
    </source>
</evidence>
<feature type="domain" description="Peptidase S59" evidence="12">
    <location>
        <begin position="1025"/>
        <end position="1168"/>
    </location>
</feature>
<dbReference type="FunFam" id="3.30.1610.10:FF:000003">
    <property type="entry name" value="Nucleoporin SONB, putative"/>
    <property type="match status" value="1"/>
</dbReference>
<keyword evidence="5" id="KW-0068">Autocatalytic cleavage</keyword>
<organism evidence="13 14">
    <name type="scientific">Tuber borchii</name>
    <name type="common">White truffle</name>
    <dbReference type="NCBI Taxonomy" id="42251"/>
    <lineage>
        <taxon>Eukaryota</taxon>
        <taxon>Fungi</taxon>
        <taxon>Dikarya</taxon>
        <taxon>Ascomycota</taxon>
        <taxon>Pezizomycotina</taxon>
        <taxon>Pezizomycetes</taxon>
        <taxon>Pezizales</taxon>
        <taxon>Tuberaceae</taxon>
        <taxon>Tuber</taxon>
    </lineage>
</organism>
<dbReference type="PANTHER" id="PTHR23198:SF6">
    <property type="entry name" value="NUCLEAR PORE COMPLEX PROTEIN NUP98-NUP96"/>
    <property type="match status" value="1"/>
</dbReference>
<comment type="subcellular location">
    <subcellularLocation>
        <location evidence="1">Nucleus</location>
        <location evidence="1">Nuclear pore complex</location>
    </subcellularLocation>
</comment>
<keyword evidence="7" id="KW-0653">Protein transport</keyword>
<evidence type="ECO:0000256" key="11">
    <source>
        <dbReference type="SAM" id="MobiDB-lite"/>
    </source>
</evidence>
<feature type="compositionally biased region" description="Gly residues" evidence="11">
    <location>
        <begin position="711"/>
        <end position="720"/>
    </location>
</feature>
<evidence type="ECO:0000256" key="3">
    <source>
        <dbReference type="ARBA" id="ARBA00022448"/>
    </source>
</evidence>
<dbReference type="PROSITE" id="PS51434">
    <property type="entry name" value="NUP_C"/>
    <property type="match status" value="1"/>
</dbReference>
<evidence type="ECO:0000256" key="7">
    <source>
        <dbReference type="ARBA" id="ARBA00022927"/>
    </source>
</evidence>
<keyword evidence="9" id="KW-0906">Nuclear pore complex</keyword>
<dbReference type="Proteomes" id="UP000244722">
    <property type="component" value="Unassembled WGS sequence"/>
</dbReference>
<keyword evidence="4" id="KW-0677">Repeat</keyword>
<dbReference type="GO" id="GO:0008139">
    <property type="term" value="F:nuclear localization sequence binding"/>
    <property type="evidence" value="ECO:0007669"/>
    <property type="project" value="TreeGrafter"/>
</dbReference>
<dbReference type="InterPro" id="IPR036903">
    <property type="entry name" value="Nup98_auto-Pept-S59_dom_sf"/>
</dbReference>